<organism evidence="1 2">
    <name type="scientific">Microbacterium bandirmense</name>
    <dbReference type="NCBI Taxonomy" id="3122050"/>
    <lineage>
        <taxon>Bacteria</taxon>
        <taxon>Bacillati</taxon>
        <taxon>Actinomycetota</taxon>
        <taxon>Actinomycetes</taxon>
        <taxon>Micrococcales</taxon>
        <taxon>Microbacteriaceae</taxon>
        <taxon>Microbacterium</taxon>
    </lineage>
</organism>
<accession>A0ABU8LD62</accession>
<evidence type="ECO:0000313" key="1">
    <source>
        <dbReference type="EMBL" id="MEJ1088272.1"/>
    </source>
</evidence>
<name>A0ABU8LD62_9MICO</name>
<dbReference type="EMBL" id="JBBDGM010000006">
    <property type="protein sequence ID" value="MEJ1088272.1"/>
    <property type="molecule type" value="Genomic_DNA"/>
</dbReference>
<proteinExistence type="predicted"/>
<comment type="caution">
    <text evidence="1">The sequence shown here is derived from an EMBL/GenBank/DDBJ whole genome shotgun (WGS) entry which is preliminary data.</text>
</comment>
<dbReference type="InterPro" id="IPR032580">
    <property type="entry name" value="SatD"/>
</dbReference>
<dbReference type="Pfam" id="PF16264">
    <property type="entry name" value="SatD"/>
    <property type="match status" value="1"/>
</dbReference>
<dbReference type="Proteomes" id="UP001371224">
    <property type="component" value="Unassembled WGS sequence"/>
</dbReference>
<protein>
    <submittedName>
        <fullName evidence="1">SatD family protein</fullName>
    </submittedName>
</protein>
<reference evidence="1 2" key="1">
    <citation type="submission" date="2024-02" db="EMBL/GenBank/DDBJ databases">
        <authorList>
            <person name="Saticioglu I.B."/>
        </authorList>
    </citation>
    <scope>NUCLEOTIDE SEQUENCE [LARGE SCALE GENOMIC DNA]</scope>
    <source>
        <strain evidence="1 2">Mu-80</strain>
    </source>
</reference>
<keyword evidence="2" id="KW-1185">Reference proteome</keyword>
<sequence>MVVAVIADIIGSRRLDDRNSAQRTFDETIALVEREHPLAEQPLRPTVGDEQQGVYATLADALTSLLLLQLALPEDSEFRFGLGIGAVTSVESAHRELSDGPGWWAARDAIEVVHARQDRAVPSARTWIVGAPGQDEVMETVIAASNAYLLARDEIVVRMTARERRIAYGRFGGMSQQALAEQEGVTQPSVSKSLRSSGAVALLEGIELFQGVTA</sequence>
<evidence type="ECO:0000313" key="2">
    <source>
        <dbReference type="Proteomes" id="UP001371224"/>
    </source>
</evidence>
<dbReference type="RefSeq" id="WP_337331944.1">
    <property type="nucleotide sequence ID" value="NZ_JBBDGM010000006.1"/>
</dbReference>
<gene>
    <name evidence="1" type="ORF">WDU99_08085</name>
</gene>